<feature type="transmembrane region" description="Helical" evidence="1">
    <location>
        <begin position="297"/>
        <end position="323"/>
    </location>
</feature>
<gene>
    <name evidence="2" type="ORF">Enr10x_57200</name>
</gene>
<keyword evidence="3" id="KW-1185">Reference proteome</keyword>
<feature type="transmembrane region" description="Helical" evidence="1">
    <location>
        <begin position="96"/>
        <end position="119"/>
    </location>
</feature>
<keyword evidence="1" id="KW-0812">Transmembrane</keyword>
<dbReference type="AlphaFoldDB" id="A0A517QFG4"/>
<feature type="transmembrane region" description="Helical" evidence="1">
    <location>
        <begin position="363"/>
        <end position="385"/>
    </location>
</feature>
<feature type="transmembrane region" description="Helical" evidence="1">
    <location>
        <begin position="469"/>
        <end position="489"/>
    </location>
</feature>
<keyword evidence="1" id="KW-0472">Membrane</keyword>
<name>A0A517QFG4_9PLAN</name>
<reference evidence="2 3" key="1">
    <citation type="submission" date="2019-03" db="EMBL/GenBank/DDBJ databases">
        <title>Deep-cultivation of Planctomycetes and their phenomic and genomic characterization uncovers novel biology.</title>
        <authorList>
            <person name="Wiegand S."/>
            <person name="Jogler M."/>
            <person name="Boedeker C."/>
            <person name="Pinto D."/>
            <person name="Vollmers J."/>
            <person name="Rivas-Marin E."/>
            <person name="Kohn T."/>
            <person name="Peeters S.H."/>
            <person name="Heuer A."/>
            <person name="Rast P."/>
            <person name="Oberbeckmann S."/>
            <person name="Bunk B."/>
            <person name="Jeske O."/>
            <person name="Meyerdierks A."/>
            <person name="Storesund J.E."/>
            <person name="Kallscheuer N."/>
            <person name="Luecker S."/>
            <person name="Lage O.M."/>
            <person name="Pohl T."/>
            <person name="Merkel B.J."/>
            <person name="Hornburger P."/>
            <person name="Mueller R.-W."/>
            <person name="Bruemmer F."/>
            <person name="Labrenz M."/>
            <person name="Spormann A.M."/>
            <person name="Op den Camp H."/>
            <person name="Overmann J."/>
            <person name="Amann R."/>
            <person name="Jetten M.S.M."/>
            <person name="Mascher T."/>
            <person name="Medema M.H."/>
            <person name="Devos D.P."/>
            <person name="Kaster A.-K."/>
            <person name="Ovreas L."/>
            <person name="Rohde M."/>
            <person name="Galperin M.Y."/>
            <person name="Jogler C."/>
        </authorList>
    </citation>
    <scope>NUCLEOTIDE SEQUENCE [LARGE SCALE GENOMIC DNA]</scope>
    <source>
        <strain evidence="2 3">Enr10</strain>
    </source>
</reference>
<dbReference type="RefSeq" id="WP_145452248.1">
    <property type="nucleotide sequence ID" value="NZ_CP037421.1"/>
</dbReference>
<feature type="transmembrane region" description="Helical" evidence="1">
    <location>
        <begin position="434"/>
        <end position="457"/>
    </location>
</feature>
<feature type="transmembrane region" description="Helical" evidence="1">
    <location>
        <begin position="545"/>
        <end position="565"/>
    </location>
</feature>
<protein>
    <submittedName>
        <fullName evidence="2">Uncharacterized protein</fullName>
    </submittedName>
</protein>
<feature type="transmembrane region" description="Helical" evidence="1">
    <location>
        <begin position="131"/>
        <end position="150"/>
    </location>
</feature>
<dbReference type="EMBL" id="CP037421">
    <property type="protein sequence ID" value="QDT30354.1"/>
    <property type="molecule type" value="Genomic_DNA"/>
</dbReference>
<proteinExistence type="predicted"/>
<organism evidence="2 3">
    <name type="scientific">Gimesia panareensis</name>
    <dbReference type="NCBI Taxonomy" id="2527978"/>
    <lineage>
        <taxon>Bacteria</taxon>
        <taxon>Pseudomonadati</taxon>
        <taxon>Planctomycetota</taxon>
        <taxon>Planctomycetia</taxon>
        <taxon>Planctomycetales</taxon>
        <taxon>Planctomycetaceae</taxon>
        <taxon>Gimesia</taxon>
    </lineage>
</organism>
<evidence type="ECO:0000313" key="3">
    <source>
        <dbReference type="Proteomes" id="UP000315647"/>
    </source>
</evidence>
<evidence type="ECO:0000313" key="2">
    <source>
        <dbReference type="EMBL" id="QDT30354.1"/>
    </source>
</evidence>
<keyword evidence="1" id="KW-1133">Transmembrane helix</keyword>
<feature type="transmembrane region" description="Helical" evidence="1">
    <location>
        <begin position="496"/>
        <end position="514"/>
    </location>
</feature>
<feature type="transmembrane region" description="Helical" evidence="1">
    <location>
        <begin position="194"/>
        <end position="210"/>
    </location>
</feature>
<evidence type="ECO:0000256" key="1">
    <source>
        <dbReference type="SAM" id="Phobius"/>
    </source>
</evidence>
<accession>A0A517QFG4</accession>
<feature type="transmembrane region" description="Helical" evidence="1">
    <location>
        <begin position="55"/>
        <end position="75"/>
    </location>
</feature>
<feature type="transmembrane region" description="Helical" evidence="1">
    <location>
        <begin position="16"/>
        <end position="35"/>
    </location>
</feature>
<dbReference type="Proteomes" id="UP000315647">
    <property type="component" value="Chromosome"/>
</dbReference>
<feature type="transmembrane region" description="Helical" evidence="1">
    <location>
        <begin position="405"/>
        <end position="427"/>
    </location>
</feature>
<sequence>MTTALYVTTKQFCKRAWLGALLAVSTLVLLPLVFRALMSLKKLDGYGVSGEPFDYYFAFLGMSWIFFFAICMYALRDCEKTLFRLPVSSTRIFSGLVLLTAGAVMLLDLVTNGCYRILFFDQRWIVNDWPVLGPLLFLMTLLITCHALYWSRFSLSFTFLFVWGSLVAGLFYWFCSRYFPNGFHEASVPWRHVSFSDAVIMLGASSVAWYQGSRVFGKVRSGTAIPSRQWQQAVVWWNGLLTGNCTTPASSQSALARLHWSDSCRRPVVFAGLYLGMLGILLSFILFLWRAGSWNPLVAYLNSIGNVTCVLCLLAAVFAGFLLGDGINNTGRTELKNYLGGAPLSDNAFSGLLMRNLVKSVGLTYGLLLLSCLLSHAAMILYFGANGHVLTMQYWEIYVSVLSTQSGPFLCFTSAVFWGISTTLVSILWTGRTWFYFALIVIFGGLCVSFILISSFMRTESITGLLQGYLLFLSACILGGTLTAFVVALKNELITRLTILGAVLFCLFSGWFAWSLSANDYKSLFYSIYNSNFFFQETGENGLRFFVFVLLTTLVAPFATIPLAISWNRHR</sequence>
<feature type="transmembrane region" description="Helical" evidence="1">
    <location>
        <begin position="157"/>
        <end position="174"/>
    </location>
</feature>
<feature type="transmembrane region" description="Helical" evidence="1">
    <location>
        <begin position="268"/>
        <end position="291"/>
    </location>
</feature>